<feature type="transmembrane region" description="Helical" evidence="1">
    <location>
        <begin position="12"/>
        <end position="35"/>
    </location>
</feature>
<dbReference type="PANTHER" id="PTHR23021:SF11">
    <property type="entry name" value="SERPENTINE RECEPTOR, CLASS T"/>
    <property type="match status" value="1"/>
</dbReference>
<dbReference type="Proteomes" id="UP000887578">
    <property type="component" value="Unplaced"/>
</dbReference>
<dbReference type="PANTHER" id="PTHR23021">
    <property type="entry name" value="SERPENTINE RECEPTOR, CLASS T"/>
    <property type="match status" value="1"/>
</dbReference>
<keyword evidence="1" id="KW-0472">Membrane</keyword>
<dbReference type="SUPFAM" id="SSF81321">
    <property type="entry name" value="Family A G protein-coupled receptor-like"/>
    <property type="match status" value="1"/>
</dbReference>
<name>A0A914QXD0_9BILA</name>
<protein>
    <submittedName>
        <fullName evidence="3">Uncharacterized protein</fullName>
    </submittedName>
</protein>
<evidence type="ECO:0000256" key="1">
    <source>
        <dbReference type="SAM" id="Phobius"/>
    </source>
</evidence>
<dbReference type="InterPro" id="IPR019425">
    <property type="entry name" value="7TM_GPCR_serpentine_rcpt_Srt"/>
</dbReference>
<keyword evidence="1" id="KW-0812">Transmembrane</keyword>
<reference evidence="3" key="1">
    <citation type="submission" date="2022-11" db="UniProtKB">
        <authorList>
            <consortium name="WormBaseParasite"/>
        </authorList>
    </citation>
    <scope>IDENTIFICATION</scope>
</reference>
<accession>A0A914QXD0</accession>
<keyword evidence="1" id="KW-1133">Transmembrane helix</keyword>
<keyword evidence="2" id="KW-1185">Reference proteome</keyword>
<sequence length="182" mass="21054">MKPLEERSAVGFGWLFLGTAAVIWAIYIPFIIVMCDRDLLKHSCYKLMVFMGFLDLHTSLYVGGVAGIFCIKGYVFCQWPTLWFWIGCLHGMAWKMQCSSVVLLAFNRCLEAFNPKWSNILFSGKRTLSWMILPVLWGLRDIVFGPPVYFSPMYMTLTYDPHVGYFSDTKNMVRKISFLKLL</sequence>
<feature type="transmembrane region" description="Helical" evidence="1">
    <location>
        <begin position="47"/>
        <end position="76"/>
    </location>
</feature>
<dbReference type="Pfam" id="PF10321">
    <property type="entry name" value="7TM_GPCR_Srt"/>
    <property type="match status" value="1"/>
</dbReference>
<dbReference type="AlphaFoldDB" id="A0A914QXD0"/>
<proteinExistence type="predicted"/>
<evidence type="ECO:0000313" key="3">
    <source>
        <dbReference type="WBParaSite" id="PDA_v2.g6536.t1"/>
    </source>
</evidence>
<evidence type="ECO:0000313" key="2">
    <source>
        <dbReference type="Proteomes" id="UP000887578"/>
    </source>
</evidence>
<organism evidence="2 3">
    <name type="scientific">Panagrolaimus davidi</name>
    <dbReference type="NCBI Taxonomy" id="227884"/>
    <lineage>
        <taxon>Eukaryota</taxon>
        <taxon>Metazoa</taxon>
        <taxon>Ecdysozoa</taxon>
        <taxon>Nematoda</taxon>
        <taxon>Chromadorea</taxon>
        <taxon>Rhabditida</taxon>
        <taxon>Tylenchina</taxon>
        <taxon>Panagrolaimomorpha</taxon>
        <taxon>Panagrolaimoidea</taxon>
        <taxon>Panagrolaimidae</taxon>
        <taxon>Panagrolaimus</taxon>
    </lineage>
</organism>
<dbReference type="WBParaSite" id="PDA_v2.g6536.t1">
    <property type="protein sequence ID" value="PDA_v2.g6536.t1"/>
    <property type="gene ID" value="PDA_v2.g6536"/>
</dbReference>